<accession>A0A239I6H9</accession>
<organism evidence="2 3">
    <name type="scientific">Actinoplanes regularis</name>
    <dbReference type="NCBI Taxonomy" id="52697"/>
    <lineage>
        <taxon>Bacteria</taxon>
        <taxon>Bacillati</taxon>
        <taxon>Actinomycetota</taxon>
        <taxon>Actinomycetes</taxon>
        <taxon>Micromonosporales</taxon>
        <taxon>Micromonosporaceae</taxon>
        <taxon>Actinoplanes</taxon>
    </lineage>
</organism>
<dbReference type="InterPro" id="IPR033806">
    <property type="entry name" value="CDI_toxin_Bp1026b-like"/>
</dbReference>
<evidence type="ECO:0000313" key="3">
    <source>
        <dbReference type="Proteomes" id="UP000198415"/>
    </source>
</evidence>
<reference evidence="2 3" key="1">
    <citation type="submission" date="2017-06" db="EMBL/GenBank/DDBJ databases">
        <authorList>
            <person name="Kim H.J."/>
            <person name="Triplett B.A."/>
        </authorList>
    </citation>
    <scope>NUCLEOTIDE SEQUENCE [LARGE SCALE GENOMIC DNA]</scope>
    <source>
        <strain evidence="2 3">DSM 43151</strain>
    </source>
</reference>
<protein>
    <recommendedName>
        <fullName evidence="1">tRNA nuclease CdiA C-terminal domain-containing protein</fullName>
    </recommendedName>
</protein>
<evidence type="ECO:0000259" key="1">
    <source>
        <dbReference type="Pfam" id="PF18451"/>
    </source>
</evidence>
<gene>
    <name evidence="2" type="ORF">SAMN06264365_127111</name>
</gene>
<sequence length="105" mass="12092">MAEARENNGDTGTPSSKPDYLLEGRVFDCYSPKPTTTVRNIWSYVEDKIQREQTQRVIVDLKEWKGDMSDIRQQFHDWPITHLKEVKAVTPTGEIVQIIPITESS</sequence>
<dbReference type="InterPro" id="IPR040559">
    <property type="entry name" value="CdiA_C"/>
</dbReference>
<dbReference type="GO" id="GO:0004549">
    <property type="term" value="F:tRNA-specific ribonuclease activity"/>
    <property type="evidence" value="ECO:0007669"/>
    <property type="project" value="InterPro"/>
</dbReference>
<dbReference type="Gene3D" id="3.40.1350.120">
    <property type="match status" value="1"/>
</dbReference>
<keyword evidence="3" id="KW-1185">Reference proteome</keyword>
<evidence type="ECO:0000313" key="2">
    <source>
        <dbReference type="EMBL" id="SNS89190.1"/>
    </source>
</evidence>
<dbReference type="CDD" id="cd13442">
    <property type="entry name" value="CDI_toxin_Bp1026b-like"/>
    <property type="match status" value="1"/>
</dbReference>
<dbReference type="Pfam" id="PF18451">
    <property type="entry name" value="CdiA_C"/>
    <property type="match status" value="1"/>
</dbReference>
<dbReference type="EMBL" id="FZNR01000027">
    <property type="protein sequence ID" value="SNS89190.1"/>
    <property type="molecule type" value="Genomic_DNA"/>
</dbReference>
<proteinExistence type="predicted"/>
<dbReference type="AlphaFoldDB" id="A0A239I6H9"/>
<feature type="domain" description="tRNA nuclease CdiA C-terminal" evidence="1">
    <location>
        <begin position="17"/>
        <end position="95"/>
    </location>
</feature>
<dbReference type="Proteomes" id="UP000198415">
    <property type="component" value="Unassembled WGS sequence"/>
</dbReference>
<name>A0A239I6H9_9ACTN</name>